<keyword evidence="1" id="KW-1133">Transmembrane helix</keyword>
<evidence type="ECO:0008006" key="4">
    <source>
        <dbReference type="Google" id="ProtNLM"/>
    </source>
</evidence>
<reference evidence="2 3" key="1">
    <citation type="submission" date="2019-07" db="EMBL/GenBank/DDBJ databases">
        <title>Draft genome of two Muricauda strains isolated from deep sea.</title>
        <authorList>
            <person name="Sun C."/>
        </authorList>
    </citation>
    <scope>NUCLEOTIDE SEQUENCE [LARGE SCALE GENOMIC DNA]</scope>
    <source>
        <strain evidence="2 3">NH166</strain>
    </source>
</reference>
<dbReference type="EMBL" id="VNWL01000010">
    <property type="protein sequence ID" value="TXK05094.1"/>
    <property type="molecule type" value="Genomic_DNA"/>
</dbReference>
<organism evidence="2 3">
    <name type="scientific">Flagellimonas aequoris</name>
    <dbReference type="NCBI Taxonomy" id="2306997"/>
    <lineage>
        <taxon>Bacteria</taxon>
        <taxon>Pseudomonadati</taxon>
        <taxon>Bacteroidota</taxon>
        <taxon>Flavobacteriia</taxon>
        <taxon>Flavobacteriales</taxon>
        <taxon>Flavobacteriaceae</taxon>
        <taxon>Flagellimonas</taxon>
    </lineage>
</organism>
<name>A0ABY3KWC7_9FLAO</name>
<evidence type="ECO:0000256" key="1">
    <source>
        <dbReference type="SAM" id="Phobius"/>
    </source>
</evidence>
<accession>A0ABY3KWC7</accession>
<evidence type="ECO:0000313" key="3">
    <source>
        <dbReference type="Proteomes" id="UP000321528"/>
    </source>
</evidence>
<protein>
    <recommendedName>
        <fullName evidence="4">DUF4136 domain-containing protein</fullName>
    </recommendedName>
</protein>
<keyword evidence="1" id="KW-0812">Transmembrane</keyword>
<sequence length="211" mass="24990">MFHVEHELKFSFSLHIWLNFCVCFCSNPAIMKRFLLVFFAFIFLSSCIPLRIAPNIKDYKITKGKRFKRGLPKKTIFVFEDPKDADEFYNYINTKFQLDDYYVDVQVPFEVEGKTYFFSFYEVEIPTKTINLIPFVVDGILDQAADMDPIFEEVYTTRTGNWYIALEVFSDTEKDCLKEGSVSRDIVLPYLRYLKNEYLATDNYNEVVFKN</sequence>
<feature type="transmembrane region" description="Helical" evidence="1">
    <location>
        <begin position="36"/>
        <end position="53"/>
    </location>
</feature>
<gene>
    <name evidence="2" type="ORF">FQ019_04950</name>
</gene>
<feature type="transmembrane region" description="Helical" evidence="1">
    <location>
        <begin position="12"/>
        <end position="30"/>
    </location>
</feature>
<proteinExistence type="predicted"/>
<dbReference type="Proteomes" id="UP000321528">
    <property type="component" value="Unassembled WGS sequence"/>
</dbReference>
<keyword evidence="3" id="KW-1185">Reference proteome</keyword>
<evidence type="ECO:0000313" key="2">
    <source>
        <dbReference type="EMBL" id="TXK05094.1"/>
    </source>
</evidence>
<comment type="caution">
    <text evidence="2">The sequence shown here is derived from an EMBL/GenBank/DDBJ whole genome shotgun (WGS) entry which is preliminary data.</text>
</comment>
<keyword evidence="1" id="KW-0472">Membrane</keyword>